<dbReference type="Proteomes" id="UP000499080">
    <property type="component" value="Unassembled WGS sequence"/>
</dbReference>
<reference evidence="1 2" key="1">
    <citation type="journal article" date="2019" name="Sci. Rep.">
        <title>Orb-weaving spider Araneus ventricosus genome elucidates the spidroin gene catalogue.</title>
        <authorList>
            <person name="Kono N."/>
            <person name="Nakamura H."/>
            <person name="Ohtoshi R."/>
            <person name="Moran D.A.P."/>
            <person name="Shinohara A."/>
            <person name="Yoshida Y."/>
            <person name="Fujiwara M."/>
            <person name="Mori M."/>
            <person name="Tomita M."/>
            <person name="Arakawa K."/>
        </authorList>
    </citation>
    <scope>NUCLEOTIDE SEQUENCE [LARGE SCALE GENOMIC DNA]</scope>
</reference>
<comment type="caution">
    <text evidence="1">The sequence shown here is derived from an EMBL/GenBank/DDBJ whole genome shotgun (WGS) entry which is preliminary data.</text>
</comment>
<organism evidence="1 2">
    <name type="scientific">Araneus ventricosus</name>
    <name type="common">Orbweaver spider</name>
    <name type="synonym">Epeira ventricosa</name>
    <dbReference type="NCBI Taxonomy" id="182803"/>
    <lineage>
        <taxon>Eukaryota</taxon>
        <taxon>Metazoa</taxon>
        <taxon>Ecdysozoa</taxon>
        <taxon>Arthropoda</taxon>
        <taxon>Chelicerata</taxon>
        <taxon>Arachnida</taxon>
        <taxon>Araneae</taxon>
        <taxon>Araneomorphae</taxon>
        <taxon>Entelegynae</taxon>
        <taxon>Araneoidea</taxon>
        <taxon>Araneidae</taxon>
        <taxon>Araneus</taxon>
    </lineage>
</organism>
<proteinExistence type="predicted"/>
<name>A0A4Y2PFU3_ARAVE</name>
<protein>
    <submittedName>
        <fullName evidence="1">Uncharacterized protein</fullName>
    </submittedName>
</protein>
<dbReference type="EMBL" id="BGPR01011190">
    <property type="protein sequence ID" value="GBN50081.1"/>
    <property type="molecule type" value="Genomic_DNA"/>
</dbReference>
<keyword evidence="2" id="KW-1185">Reference proteome</keyword>
<gene>
    <name evidence="1" type="ORF">AVEN_191230_1</name>
</gene>
<accession>A0A4Y2PFU3</accession>
<evidence type="ECO:0000313" key="1">
    <source>
        <dbReference type="EMBL" id="GBN50081.1"/>
    </source>
</evidence>
<evidence type="ECO:0000313" key="2">
    <source>
        <dbReference type="Proteomes" id="UP000499080"/>
    </source>
</evidence>
<sequence>MKGRCIIEVVQQNHGIMSVRGFEAHPLENWQKKKGWPVKLPGRRTLQHEGGIMSVRGFEAYPLENWQKKKGRPVKLPGRRTLQHEGGWQARRSGGVDGNVKKINNEYCEDYSNLTKLTGC</sequence>
<dbReference type="AlphaFoldDB" id="A0A4Y2PFU3"/>